<feature type="signal peptide" evidence="5">
    <location>
        <begin position="1"/>
        <end position="17"/>
    </location>
</feature>
<dbReference type="EC" id="3.5.1.4" evidence="3"/>
<keyword evidence="4" id="KW-0378">Hydrolase</keyword>
<dbReference type="OrthoDB" id="6428749at2759"/>
<dbReference type="PANTHER" id="PTHR46072:SF11">
    <property type="entry name" value="AMIDASE-RELATED"/>
    <property type="match status" value="1"/>
</dbReference>
<feature type="domain" description="Amidase" evidence="6">
    <location>
        <begin position="190"/>
        <end position="652"/>
    </location>
</feature>
<dbReference type="GO" id="GO:0004040">
    <property type="term" value="F:amidase activity"/>
    <property type="evidence" value="ECO:0007669"/>
    <property type="project" value="UniProtKB-EC"/>
</dbReference>
<evidence type="ECO:0000256" key="3">
    <source>
        <dbReference type="ARBA" id="ARBA00012922"/>
    </source>
</evidence>
<dbReference type="InterPro" id="IPR036928">
    <property type="entry name" value="AS_sf"/>
</dbReference>
<gene>
    <name evidence="7" type="primary">amdS_1</name>
    <name evidence="7" type="ORF">LSUB1_G007239</name>
</gene>
<evidence type="ECO:0000256" key="1">
    <source>
        <dbReference type="ARBA" id="ARBA00001311"/>
    </source>
</evidence>
<name>A0A8H8RE74_9HELO</name>
<sequence length="666" mass="70754">MYFYATASLFLLATAQASVLSTTNIATVLAGATSQSTLTIPADAMAAIAKLGTGGSTASTLSAADKSAISSCTSTAQANNTASKANLGGGTGSAGNIAFVTNKITTHACESAGQQIALAAGGAAASDTDVNLLISNVGVLNANTDAAGITRKRDMGYGRSLTEYLALRKARGNAEDILLKIKSKTWTSLEVTKAFSKAAIVAQQLTNCLTEILIPEALARAQFLDDHLATTGQVIGPLHGLPISLKDCMVTPPHPSSLGMACYANEATSEETVLVSILAKLGAVFYVKTNVPTAMMMMETINNVWGETRGAYHSGTSPGGSSGGEGVLLAMRGSPLGVGTDIGGSIRIPSAFNGLYGLKPTFGRFPVYGTKSGITGQDFIFSNNGPMSRSLEAVKLYCKAVLSTEISPWNLDPKCLAIPWRGETITPKERKLRFGIISDNDGEWSVHPPISRGLAMAKKALEAAGHEVFEWAPTNHPEMAHEMNSSFHTLGGAAILSLTEKHEEPVFGSMKAYEVTHKKGEGNLGPTKLREMITRRNAFQKAYMDRWNATAEDGQVMDGIILPSSPWTAPRLGVTQNVFSVNFTGVWNVLDYPVCTFPVTFTDKDLDSARTSWTPLNEKDAALQADYDPEFYHGTPVTLQCVGRRLEDEKVLQMTGIIADALKQHV</sequence>
<evidence type="ECO:0000313" key="7">
    <source>
        <dbReference type="EMBL" id="TVY32496.1"/>
    </source>
</evidence>
<dbReference type="AlphaFoldDB" id="A0A8H8RE74"/>
<dbReference type="PROSITE" id="PS00571">
    <property type="entry name" value="AMIDASES"/>
    <property type="match status" value="1"/>
</dbReference>
<dbReference type="InterPro" id="IPR020556">
    <property type="entry name" value="Amidase_CS"/>
</dbReference>
<dbReference type="InterPro" id="IPR023631">
    <property type="entry name" value="Amidase_dom"/>
</dbReference>
<dbReference type="EMBL" id="QGMJ01001016">
    <property type="protein sequence ID" value="TVY32496.1"/>
    <property type="molecule type" value="Genomic_DNA"/>
</dbReference>
<proteinExistence type="inferred from homology"/>
<dbReference type="SUPFAM" id="SSF75304">
    <property type="entry name" value="Amidase signature (AS) enzymes"/>
    <property type="match status" value="1"/>
</dbReference>
<keyword evidence="8" id="KW-1185">Reference proteome</keyword>
<organism evidence="7 8">
    <name type="scientific">Lachnellula subtilissima</name>
    <dbReference type="NCBI Taxonomy" id="602034"/>
    <lineage>
        <taxon>Eukaryota</taxon>
        <taxon>Fungi</taxon>
        <taxon>Dikarya</taxon>
        <taxon>Ascomycota</taxon>
        <taxon>Pezizomycotina</taxon>
        <taxon>Leotiomycetes</taxon>
        <taxon>Helotiales</taxon>
        <taxon>Lachnaceae</taxon>
        <taxon>Lachnellula</taxon>
    </lineage>
</organism>
<protein>
    <recommendedName>
        <fullName evidence="3">amidase</fullName>
        <ecNumber evidence="3">3.5.1.4</ecNumber>
    </recommendedName>
</protein>
<evidence type="ECO:0000259" key="6">
    <source>
        <dbReference type="Pfam" id="PF01425"/>
    </source>
</evidence>
<evidence type="ECO:0000313" key="8">
    <source>
        <dbReference type="Proteomes" id="UP000462212"/>
    </source>
</evidence>
<comment type="similarity">
    <text evidence="2">Belongs to the amidase family.</text>
</comment>
<feature type="chain" id="PRO_5034009125" description="amidase" evidence="5">
    <location>
        <begin position="18"/>
        <end position="666"/>
    </location>
</feature>
<evidence type="ECO:0000256" key="4">
    <source>
        <dbReference type="ARBA" id="ARBA00022801"/>
    </source>
</evidence>
<accession>A0A8H8RE74</accession>
<dbReference type="PANTHER" id="PTHR46072">
    <property type="entry name" value="AMIDASE-RELATED-RELATED"/>
    <property type="match status" value="1"/>
</dbReference>
<comment type="caution">
    <text evidence="7">The sequence shown here is derived from an EMBL/GenBank/DDBJ whole genome shotgun (WGS) entry which is preliminary data.</text>
</comment>
<dbReference type="Pfam" id="PF01425">
    <property type="entry name" value="Amidase"/>
    <property type="match status" value="1"/>
</dbReference>
<evidence type="ECO:0000256" key="5">
    <source>
        <dbReference type="SAM" id="SignalP"/>
    </source>
</evidence>
<dbReference type="Gene3D" id="3.90.1300.10">
    <property type="entry name" value="Amidase signature (AS) domain"/>
    <property type="match status" value="1"/>
</dbReference>
<keyword evidence="5" id="KW-0732">Signal</keyword>
<dbReference type="Proteomes" id="UP000462212">
    <property type="component" value="Unassembled WGS sequence"/>
</dbReference>
<comment type="catalytic activity">
    <reaction evidence="1">
        <text>a monocarboxylic acid amide + H2O = a monocarboxylate + NH4(+)</text>
        <dbReference type="Rhea" id="RHEA:12020"/>
        <dbReference type="ChEBI" id="CHEBI:15377"/>
        <dbReference type="ChEBI" id="CHEBI:28938"/>
        <dbReference type="ChEBI" id="CHEBI:35757"/>
        <dbReference type="ChEBI" id="CHEBI:83628"/>
        <dbReference type="EC" id="3.5.1.4"/>
    </reaction>
</comment>
<evidence type="ECO:0000256" key="2">
    <source>
        <dbReference type="ARBA" id="ARBA00009199"/>
    </source>
</evidence>
<reference evidence="7 8" key="1">
    <citation type="submission" date="2018-05" db="EMBL/GenBank/DDBJ databases">
        <title>Genome sequencing and assembly of the regulated plant pathogen Lachnellula willkommii and related sister species for the development of diagnostic species identification markers.</title>
        <authorList>
            <person name="Giroux E."/>
            <person name="Bilodeau G."/>
        </authorList>
    </citation>
    <scope>NUCLEOTIDE SEQUENCE [LARGE SCALE GENOMIC DNA]</scope>
    <source>
        <strain evidence="7 8">CBS 197.66</strain>
    </source>
</reference>